<name>A0A150T675_SORCE</name>
<accession>A0A150T675</accession>
<reference evidence="1 2" key="1">
    <citation type="submission" date="2014-02" db="EMBL/GenBank/DDBJ databases">
        <title>The small core and large imbalanced accessory genome model reveals a collaborative survival strategy of Sorangium cellulosum strains in nature.</title>
        <authorList>
            <person name="Han K."/>
            <person name="Peng R."/>
            <person name="Blom J."/>
            <person name="Li Y.-Z."/>
        </authorList>
    </citation>
    <scope>NUCLEOTIDE SEQUENCE [LARGE SCALE GENOMIC DNA]</scope>
    <source>
        <strain evidence="1 2">So0149</strain>
    </source>
</reference>
<dbReference type="AlphaFoldDB" id="A0A150T675"/>
<proteinExistence type="predicted"/>
<evidence type="ECO:0000313" key="1">
    <source>
        <dbReference type="EMBL" id="KYG03741.1"/>
    </source>
</evidence>
<sequence length="190" mass="19695">MSLARLGFVPVLGLLPLLGFGCSDPAPPTPRAAYSLNFVKPGASCNVGNHLEVLGEVSAARRLRMVADGDEGATVDCTVTGSGTFDVSATMALRNSTAATDVRIKIVDISPAATKEMPASGSIIFSSAKTSGTAFVSTSDEQCQFWFDADSEQGVDAGKIWVVFECPSVTDGQYTCEITRGALALDSCGS</sequence>
<comment type="caution">
    <text evidence="1">The sequence shown here is derived from an EMBL/GenBank/DDBJ whole genome shotgun (WGS) entry which is preliminary data.</text>
</comment>
<dbReference type="EMBL" id="JEMC01000182">
    <property type="protein sequence ID" value="KYG03741.1"/>
    <property type="molecule type" value="Genomic_DNA"/>
</dbReference>
<dbReference type="PROSITE" id="PS51257">
    <property type="entry name" value="PROKAR_LIPOPROTEIN"/>
    <property type="match status" value="1"/>
</dbReference>
<gene>
    <name evidence="1" type="ORF">BE18_23685</name>
</gene>
<organism evidence="1 2">
    <name type="scientific">Sorangium cellulosum</name>
    <name type="common">Polyangium cellulosum</name>
    <dbReference type="NCBI Taxonomy" id="56"/>
    <lineage>
        <taxon>Bacteria</taxon>
        <taxon>Pseudomonadati</taxon>
        <taxon>Myxococcota</taxon>
        <taxon>Polyangia</taxon>
        <taxon>Polyangiales</taxon>
        <taxon>Polyangiaceae</taxon>
        <taxon>Sorangium</taxon>
    </lineage>
</organism>
<protein>
    <submittedName>
        <fullName evidence="1">Uncharacterized protein</fullName>
    </submittedName>
</protein>
<evidence type="ECO:0000313" key="2">
    <source>
        <dbReference type="Proteomes" id="UP000075515"/>
    </source>
</evidence>
<dbReference type="Proteomes" id="UP000075515">
    <property type="component" value="Unassembled WGS sequence"/>
</dbReference>